<dbReference type="PANTHER" id="PTHR12398">
    <property type="entry name" value="PROTEIN PHOSPHATASE INHIBITOR"/>
    <property type="match status" value="1"/>
</dbReference>
<evidence type="ECO:0000256" key="2">
    <source>
        <dbReference type="SAM" id="Coils"/>
    </source>
</evidence>
<evidence type="ECO:0000313" key="4">
    <source>
        <dbReference type="Proteomes" id="UP001652625"/>
    </source>
</evidence>
<keyword evidence="4" id="KW-1185">Reference proteome</keyword>
<keyword evidence="5" id="KW-0650">Protein phosphatase inhibitor</keyword>
<dbReference type="Pfam" id="PF04979">
    <property type="entry name" value="IPP-2"/>
    <property type="match status" value="1"/>
</dbReference>
<gene>
    <name evidence="5" type="primary">LOC100200079</name>
</gene>
<reference evidence="4" key="1">
    <citation type="submission" date="2025-05" db="UniProtKB">
        <authorList>
            <consortium name="RefSeq"/>
        </authorList>
    </citation>
    <scope>NUCLEOTIDE SEQUENCE [LARGE SCALE GENOMIC DNA]</scope>
</reference>
<name>A0ABM4B5B8_HYDVU</name>
<dbReference type="GeneID" id="100200079"/>
<evidence type="ECO:0000313" key="5">
    <source>
        <dbReference type="RefSeq" id="XP_065644030.1"/>
    </source>
</evidence>
<dbReference type="InterPro" id="IPR007062">
    <property type="entry name" value="PPI-2"/>
</dbReference>
<sequence>MAESPHTITKQKSNVKGILKHGNEPSPHPEIKWDEMNILETFHPANKDYGHMKIDEPPTPYSHEIVDDDEITNSGVSSSELTSKLIATGSRIDYISGEDSGEDEDENLTIEAKHKKEEFKQHRRNHYNEFQNIRKARELIEKELAEIEKEEDENKNMDVSN</sequence>
<comment type="similarity">
    <text evidence="1">Belongs to the protein phosphatase inhibitor 2 family.</text>
</comment>
<feature type="region of interest" description="Disordered" evidence="3">
    <location>
        <begin position="1"/>
        <end position="31"/>
    </location>
</feature>
<feature type="compositionally biased region" description="Polar residues" evidence="3">
    <location>
        <begin position="1"/>
        <end position="14"/>
    </location>
</feature>
<organism evidence="4 5">
    <name type="scientific">Hydra vulgaris</name>
    <name type="common">Hydra</name>
    <name type="synonym">Hydra attenuata</name>
    <dbReference type="NCBI Taxonomy" id="6087"/>
    <lineage>
        <taxon>Eukaryota</taxon>
        <taxon>Metazoa</taxon>
        <taxon>Cnidaria</taxon>
        <taxon>Hydrozoa</taxon>
        <taxon>Hydroidolina</taxon>
        <taxon>Anthoathecata</taxon>
        <taxon>Aplanulata</taxon>
        <taxon>Hydridae</taxon>
        <taxon>Hydra</taxon>
    </lineage>
</organism>
<feature type="coiled-coil region" evidence="2">
    <location>
        <begin position="130"/>
        <end position="160"/>
    </location>
</feature>
<dbReference type="Proteomes" id="UP001652625">
    <property type="component" value="Chromosome 01"/>
</dbReference>
<dbReference type="GO" id="GO:0004864">
    <property type="term" value="F:protein phosphatase inhibitor activity"/>
    <property type="evidence" value="ECO:0007669"/>
    <property type="project" value="UniProtKB-KW"/>
</dbReference>
<evidence type="ECO:0000256" key="1">
    <source>
        <dbReference type="ARBA" id="ARBA00005472"/>
    </source>
</evidence>
<dbReference type="Gene3D" id="6.10.250.1050">
    <property type="match status" value="2"/>
</dbReference>
<proteinExistence type="inferred from homology"/>
<evidence type="ECO:0000256" key="3">
    <source>
        <dbReference type="SAM" id="MobiDB-lite"/>
    </source>
</evidence>
<dbReference type="RefSeq" id="XP_065644030.1">
    <property type="nucleotide sequence ID" value="XM_065787958.1"/>
</dbReference>
<reference evidence="5" key="2">
    <citation type="submission" date="2025-08" db="UniProtKB">
        <authorList>
            <consortium name="RefSeq"/>
        </authorList>
    </citation>
    <scope>IDENTIFICATION</scope>
</reference>
<keyword evidence="2" id="KW-0175">Coiled coil</keyword>
<dbReference type="PANTHER" id="PTHR12398:SF20">
    <property type="entry name" value="PROTEIN PHOSPHATASE 1 REGULATORY INHIBITOR SUBUNIT 2"/>
    <property type="match status" value="1"/>
</dbReference>
<accession>A0ABM4B5B8</accession>
<protein>
    <submittedName>
        <fullName evidence="5">Protein phosphatase inhibitor 2</fullName>
    </submittedName>
</protein>
<feature type="compositionally biased region" description="Basic and acidic residues" evidence="3">
    <location>
        <begin position="21"/>
        <end position="31"/>
    </location>
</feature>